<evidence type="ECO:0000313" key="2">
    <source>
        <dbReference type="Proteomes" id="UP000318704"/>
    </source>
</evidence>
<evidence type="ECO:0000313" key="1">
    <source>
        <dbReference type="EMBL" id="QDT97661.1"/>
    </source>
</evidence>
<dbReference type="EMBL" id="CP037920">
    <property type="protein sequence ID" value="QDT97661.1"/>
    <property type="molecule type" value="Genomic_DNA"/>
</dbReference>
<reference evidence="1 2" key="1">
    <citation type="submission" date="2019-03" db="EMBL/GenBank/DDBJ databases">
        <title>Deep-cultivation of Planctomycetes and their phenomic and genomic characterization uncovers novel biology.</title>
        <authorList>
            <person name="Wiegand S."/>
            <person name="Jogler M."/>
            <person name="Boedeker C."/>
            <person name="Pinto D."/>
            <person name="Vollmers J."/>
            <person name="Rivas-Marin E."/>
            <person name="Kohn T."/>
            <person name="Peeters S.H."/>
            <person name="Heuer A."/>
            <person name="Rast P."/>
            <person name="Oberbeckmann S."/>
            <person name="Bunk B."/>
            <person name="Jeske O."/>
            <person name="Meyerdierks A."/>
            <person name="Storesund J.E."/>
            <person name="Kallscheuer N."/>
            <person name="Luecker S."/>
            <person name="Lage O.M."/>
            <person name="Pohl T."/>
            <person name="Merkel B.J."/>
            <person name="Hornburger P."/>
            <person name="Mueller R.-W."/>
            <person name="Bruemmer F."/>
            <person name="Labrenz M."/>
            <person name="Spormann A.M."/>
            <person name="Op den Camp H."/>
            <person name="Overmann J."/>
            <person name="Amann R."/>
            <person name="Jetten M.S.M."/>
            <person name="Mascher T."/>
            <person name="Medema M.H."/>
            <person name="Devos D.P."/>
            <person name="Kaster A.-K."/>
            <person name="Ovreas L."/>
            <person name="Rohde M."/>
            <person name="Galperin M.Y."/>
            <person name="Jogler C."/>
        </authorList>
    </citation>
    <scope>NUCLEOTIDE SEQUENCE [LARGE SCALE GENOMIC DNA]</scope>
    <source>
        <strain evidence="1 2">V144</strain>
    </source>
</reference>
<protein>
    <submittedName>
        <fullName evidence="1">Uncharacterized protein</fullName>
    </submittedName>
</protein>
<proteinExistence type="predicted"/>
<name>A0A517VXD4_9PLAN</name>
<gene>
    <name evidence="1" type="ORF">V144x_31410</name>
</gene>
<dbReference type="KEGG" id="gaw:V144x_31410"/>
<dbReference type="Proteomes" id="UP000318704">
    <property type="component" value="Chromosome"/>
</dbReference>
<accession>A0A517VXD4</accession>
<organism evidence="1 2">
    <name type="scientific">Gimesia aquarii</name>
    <dbReference type="NCBI Taxonomy" id="2527964"/>
    <lineage>
        <taxon>Bacteria</taxon>
        <taxon>Pseudomonadati</taxon>
        <taxon>Planctomycetota</taxon>
        <taxon>Planctomycetia</taxon>
        <taxon>Planctomycetales</taxon>
        <taxon>Planctomycetaceae</taxon>
        <taxon>Gimesia</taxon>
    </lineage>
</organism>
<sequence length="175" mass="18471">MVALLATIPIKSPAVVPPLFASKVIPPSTVDKLLPSLSTRLRLAVREIAPDVDVTLLSTVIVCAVTFRSFTPMTVLFVWKLTSSSVSPVIVRSDAFRPSKPSTLTTSAPEPLPVKIVRELVAVAKLTDSPRVESMSKIPSLVVASSESVMVSSAPAKSNTRLAAIRSSVIGSNPV</sequence>
<dbReference type="AlphaFoldDB" id="A0A517VXD4"/>